<dbReference type="PROSITE" id="PS51384">
    <property type="entry name" value="FAD_FR"/>
    <property type="match status" value="1"/>
</dbReference>
<evidence type="ECO:0000256" key="1">
    <source>
        <dbReference type="ARBA" id="ARBA00004141"/>
    </source>
</evidence>
<reference evidence="15" key="1">
    <citation type="submission" date="2013-07" db="EMBL/GenBank/DDBJ databases">
        <title>The Genome Sequence of Cryptococcus dejecticola CBS10117.</title>
        <authorList>
            <consortium name="The Broad Institute Genome Sequencing Platform"/>
            <person name="Cuomo C."/>
            <person name="Litvintseva A."/>
            <person name="Chen Y."/>
            <person name="Heitman J."/>
            <person name="Sun S."/>
            <person name="Springer D."/>
            <person name="Dromer F."/>
            <person name="Young S.K."/>
            <person name="Zeng Q."/>
            <person name="Gargeya S."/>
            <person name="Fitzgerald M."/>
            <person name="Abouelleil A."/>
            <person name="Alvarado L."/>
            <person name="Berlin A.M."/>
            <person name="Chapman S.B."/>
            <person name="Dewar J."/>
            <person name="Goldberg J."/>
            <person name="Griggs A."/>
            <person name="Gujja S."/>
            <person name="Hansen M."/>
            <person name="Howarth C."/>
            <person name="Imamovic A."/>
            <person name="Larimer J."/>
            <person name="McCowan C."/>
            <person name="Murphy C."/>
            <person name="Pearson M."/>
            <person name="Priest M."/>
            <person name="Roberts A."/>
            <person name="Saif S."/>
            <person name="Shea T."/>
            <person name="Sykes S."/>
            <person name="Wortman J."/>
            <person name="Nusbaum C."/>
            <person name="Birren B."/>
        </authorList>
    </citation>
    <scope>NUCLEOTIDE SEQUENCE [LARGE SCALE GENOMIC DNA]</scope>
    <source>
        <strain evidence="15">CBS 10117</strain>
    </source>
</reference>
<dbReference type="STRING" id="1296121.A0A1A6A9X7"/>
<dbReference type="InterPro" id="IPR013112">
    <property type="entry name" value="FAD-bd_8"/>
</dbReference>
<accession>A0A1A6A9X7</accession>
<evidence type="ECO:0000313" key="15">
    <source>
        <dbReference type="EMBL" id="OBR86856.1"/>
    </source>
</evidence>
<dbReference type="InterPro" id="IPR013121">
    <property type="entry name" value="Fe_red_NAD-bd_6"/>
</dbReference>
<comment type="subcellular location">
    <subcellularLocation>
        <location evidence="1">Membrane</location>
        <topology evidence="1">Multi-pass membrane protein</topology>
    </subcellularLocation>
</comment>
<comment type="similarity">
    <text evidence="2">Belongs to the ferric reductase (FRE) family.</text>
</comment>
<dbReference type="RefSeq" id="XP_018264698.1">
    <property type="nucleotide sequence ID" value="XM_018406204.1"/>
</dbReference>
<evidence type="ECO:0000256" key="10">
    <source>
        <dbReference type="ARBA" id="ARBA00023180"/>
    </source>
</evidence>
<feature type="transmembrane region" description="Helical" evidence="12">
    <location>
        <begin position="363"/>
        <end position="381"/>
    </location>
</feature>
<feature type="transmembrane region" description="Helical" evidence="12">
    <location>
        <begin position="393"/>
        <end position="413"/>
    </location>
</feature>
<dbReference type="SUPFAM" id="SSF52343">
    <property type="entry name" value="Ferredoxin reductase-like, C-terminal NADP-linked domain"/>
    <property type="match status" value="1"/>
</dbReference>
<dbReference type="GO" id="GO:0005886">
    <property type="term" value="C:plasma membrane"/>
    <property type="evidence" value="ECO:0007669"/>
    <property type="project" value="TreeGrafter"/>
</dbReference>
<keyword evidence="4 12" id="KW-0812">Transmembrane</keyword>
<dbReference type="Gene3D" id="3.40.50.80">
    <property type="entry name" value="Nucleotide-binding domain of ferredoxin-NADP reductase (FNR) module"/>
    <property type="match status" value="1"/>
</dbReference>
<protein>
    <recommendedName>
        <fullName evidence="14">FAD-binding FR-type domain-containing protein</fullName>
    </recommendedName>
</protein>
<evidence type="ECO:0000256" key="5">
    <source>
        <dbReference type="ARBA" id="ARBA00022982"/>
    </source>
</evidence>
<dbReference type="KEGG" id="kdj:28966574"/>
<dbReference type="PANTHER" id="PTHR32361">
    <property type="entry name" value="FERRIC/CUPRIC REDUCTASE TRANSMEMBRANE COMPONENT"/>
    <property type="match status" value="1"/>
</dbReference>
<evidence type="ECO:0000256" key="3">
    <source>
        <dbReference type="ARBA" id="ARBA00022448"/>
    </source>
</evidence>
<dbReference type="GO" id="GO:0006879">
    <property type="term" value="P:intracellular iron ion homeostasis"/>
    <property type="evidence" value="ECO:0007669"/>
    <property type="project" value="TreeGrafter"/>
</dbReference>
<keyword evidence="6 12" id="KW-1133">Transmembrane helix</keyword>
<dbReference type="GeneID" id="28966574"/>
<dbReference type="Proteomes" id="UP000078595">
    <property type="component" value="Chromosome 3"/>
</dbReference>
<evidence type="ECO:0000256" key="8">
    <source>
        <dbReference type="ARBA" id="ARBA00023065"/>
    </source>
</evidence>
<keyword evidence="10" id="KW-0325">Glycoprotein</keyword>
<evidence type="ECO:0000256" key="12">
    <source>
        <dbReference type="SAM" id="Phobius"/>
    </source>
</evidence>
<dbReference type="EMBL" id="KI894029">
    <property type="protein sequence ID" value="OBR86856.1"/>
    <property type="molecule type" value="Genomic_DNA"/>
</dbReference>
<keyword evidence="13" id="KW-0732">Signal</keyword>
<evidence type="ECO:0000256" key="2">
    <source>
        <dbReference type="ARBA" id="ARBA00006278"/>
    </source>
</evidence>
<evidence type="ECO:0000256" key="9">
    <source>
        <dbReference type="ARBA" id="ARBA00023136"/>
    </source>
</evidence>
<keyword evidence="3" id="KW-0813">Transport</keyword>
<dbReference type="CDD" id="cd06186">
    <property type="entry name" value="NOX_Duox_like_FAD_NADP"/>
    <property type="match status" value="1"/>
</dbReference>
<gene>
    <name evidence="15" type="ORF">I303_02875</name>
    <name evidence="16" type="ORF">I303_102858</name>
</gene>
<evidence type="ECO:0000313" key="17">
    <source>
        <dbReference type="Proteomes" id="UP000078595"/>
    </source>
</evidence>
<feature type="region of interest" description="Disordered" evidence="11">
    <location>
        <begin position="696"/>
        <end position="719"/>
    </location>
</feature>
<evidence type="ECO:0000256" key="6">
    <source>
        <dbReference type="ARBA" id="ARBA00022989"/>
    </source>
</evidence>
<evidence type="ECO:0000256" key="13">
    <source>
        <dbReference type="SAM" id="SignalP"/>
    </source>
</evidence>
<evidence type="ECO:0000313" key="16">
    <source>
        <dbReference type="EMBL" id="WWC60289.1"/>
    </source>
</evidence>
<dbReference type="GO" id="GO:0000293">
    <property type="term" value="F:ferric-chelate reductase activity"/>
    <property type="evidence" value="ECO:0007669"/>
    <property type="project" value="UniProtKB-ARBA"/>
</dbReference>
<evidence type="ECO:0000256" key="11">
    <source>
        <dbReference type="SAM" id="MobiDB-lite"/>
    </source>
</evidence>
<evidence type="ECO:0000259" key="14">
    <source>
        <dbReference type="PROSITE" id="PS51384"/>
    </source>
</evidence>
<evidence type="ECO:0000256" key="7">
    <source>
        <dbReference type="ARBA" id="ARBA00023002"/>
    </source>
</evidence>
<dbReference type="Pfam" id="PF08030">
    <property type="entry name" value="NAD_binding_6"/>
    <property type="match status" value="1"/>
</dbReference>
<keyword evidence="17" id="KW-1185">Reference proteome</keyword>
<proteinExistence type="inferred from homology"/>
<feature type="chain" id="PRO_5008342233" description="FAD-binding FR-type domain-containing protein" evidence="13">
    <location>
        <begin position="25"/>
        <end position="790"/>
    </location>
</feature>
<dbReference type="InterPro" id="IPR051410">
    <property type="entry name" value="Ferric/Cupric_Reductase"/>
</dbReference>
<keyword evidence="8" id="KW-0406">Ion transport</keyword>
<dbReference type="AlphaFoldDB" id="A0A1A6A9X7"/>
<dbReference type="SFLD" id="SFLDS00052">
    <property type="entry name" value="Ferric_Reductase_Domain"/>
    <property type="match status" value="1"/>
</dbReference>
<evidence type="ECO:0000256" key="4">
    <source>
        <dbReference type="ARBA" id="ARBA00022692"/>
    </source>
</evidence>
<feature type="transmembrane region" description="Helical" evidence="12">
    <location>
        <begin position="252"/>
        <end position="273"/>
    </location>
</feature>
<dbReference type="PANTHER" id="PTHR32361:SF9">
    <property type="entry name" value="FERRIC REDUCTASE TRANSMEMBRANE COMPONENT 3-RELATED"/>
    <property type="match status" value="1"/>
</dbReference>
<sequence length="790" mass="89309">MALLKPSFALLLLPFSALFAVVRAEGMQISLKNPVHNCVLGINDALTEVTFGDMDPNATYYGQLCGSHLFTTSMALSVMKWCNTPKQMDTGYEEFSHYCEEYGETYLPPWEEIISTVNQSGVLQDVNTIDPDVIGTVFNNTIVISEEAFTAGKRTEDAWTTEENYHHGFGWGLYILVGLAILVGALNRLFALFAQRYTTPSDASEMIPRAGVRSRWYTWYRKHVEVPALFGYKHSQASAWGMLSIPTRLQGIFIFLYVALNVIFTVTGYEIFYNNLYWYGERNTQIIRYLSDRTGIMCFYNLPLLWCLAGRNDVILWMTGWSYSTLNLFHRWVARIAVLQAIVHSAGYTWLERGYIAEEMKERYWWTGVVATIVMSLLIPFSIRPFREKFYEAFLIIHIVLALVTLVACWYHVEIWDGQYDPWIWASVAVWAMDRFIRVVRVCVLTYKALSKTGKNTIGMIPLLDEKGLIRLSITTSVKIHPQPGQYYFIYSPLSLKPWENHPFTLASWKINQKDTTLEFLVAPLKGQTKRWQKRILQTNLNEKKGMDLRLCLEGPYGHTNPVETFDKILFVAGGSGITSTLPYLFKLQNLSIALPESQTKQITVVWIIKNKRYAQDVLANELKEYIEMGSCGAIPLKIHLYLTRESGQTANASISTAQEMVDSLAYNTASSSGSSSPDQAPSLILDQVEIVNDGPALSDSDSPDLGNSSPDLKGSEDKTLTIHCGRPHVRDLIHESVDGLLGAERLAVSACGPYKLMDDTRASVCDIYGDNEGQVGGSRIEYFEELFAW</sequence>
<feature type="domain" description="FAD-binding FR-type" evidence="14">
    <location>
        <begin position="432"/>
        <end position="563"/>
    </location>
</feature>
<dbReference type="InterPro" id="IPR039261">
    <property type="entry name" value="FNR_nucleotide-bd"/>
</dbReference>
<dbReference type="GO" id="GO:0006826">
    <property type="term" value="P:iron ion transport"/>
    <property type="evidence" value="ECO:0007669"/>
    <property type="project" value="TreeGrafter"/>
</dbReference>
<dbReference type="InterPro" id="IPR013130">
    <property type="entry name" value="Fe3_Rdtase_TM_dom"/>
</dbReference>
<dbReference type="InterPro" id="IPR017927">
    <property type="entry name" value="FAD-bd_FR_type"/>
</dbReference>
<feature type="signal peptide" evidence="13">
    <location>
        <begin position="1"/>
        <end position="24"/>
    </location>
</feature>
<organism evidence="15">
    <name type="scientific">Kwoniella dejecticola CBS 10117</name>
    <dbReference type="NCBI Taxonomy" id="1296121"/>
    <lineage>
        <taxon>Eukaryota</taxon>
        <taxon>Fungi</taxon>
        <taxon>Dikarya</taxon>
        <taxon>Basidiomycota</taxon>
        <taxon>Agaricomycotina</taxon>
        <taxon>Tremellomycetes</taxon>
        <taxon>Tremellales</taxon>
        <taxon>Cryptococcaceae</taxon>
        <taxon>Kwoniella</taxon>
    </lineage>
</organism>
<keyword evidence="5" id="KW-0249">Electron transport</keyword>
<reference evidence="16" key="2">
    <citation type="submission" date="2013-07" db="EMBL/GenBank/DDBJ databases">
        <authorList>
            <consortium name="The Broad Institute Genome Sequencing Platform"/>
            <person name="Cuomo C."/>
            <person name="Litvintseva A."/>
            <person name="Chen Y."/>
            <person name="Heitman J."/>
            <person name="Sun S."/>
            <person name="Springer D."/>
            <person name="Dromer F."/>
            <person name="Young S.K."/>
            <person name="Zeng Q."/>
            <person name="Gargeya S."/>
            <person name="Fitzgerald M."/>
            <person name="Abouelleil A."/>
            <person name="Alvarado L."/>
            <person name="Berlin A.M."/>
            <person name="Chapman S.B."/>
            <person name="Dewar J."/>
            <person name="Goldberg J."/>
            <person name="Griggs A."/>
            <person name="Gujja S."/>
            <person name="Hansen M."/>
            <person name="Howarth C."/>
            <person name="Imamovic A."/>
            <person name="Larimer J."/>
            <person name="McCowan C."/>
            <person name="Murphy C."/>
            <person name="Pearson M."/>
            <person name="Priest M."/>
            <person name="Roberts A."/>
            <person name="Saif S."/>
            <person name="Shea T."/>
            <person name="Sykes S."/>
            <person name="Wortman J."/>
            <person name="Nusbaum C."/>
            <person name="Birren B."/>
        </authorList>
    </citation>
    <scope>NUCLEOTIDE SEQUENCE</scope>
    <source>
        <strain evidence="16">CBS 10117</strain>
    </source>
</reference>
<reference evidence="16" key="3">
    <citation type="submission" date="2024-02" db="EMBL/GenBank/DDBJ databases">
        <title>Comparative genomics of Cryptococcus and Kwoniella reveals pathogenesis evolution and contrasting modes of karyotype evolution via chromosome fusion or intercentromeric recombination.</title>
        <authorList>
            <person name="Coelho M.A."/>
            <person name="David-Palma M."/>
            <person name="Shea T."/>
            <person name="Bowers K."/>
            <person name="McGinley-Smith S."/>
            <person name="Mohammad A.W."/>
            <person name="Gnirke A."/>
            <person name="Yurkov A.M."/>
            <person name="Nowrousian M."/>
            <person name="Sun S."/>
            <person name="Cuomo C.A."/>
            <person name="Heitman J."/>
        </authorList>
    </citation>
    <scope>NUCLEOTIDE SEQUENCE</scope>
    <source>
        <strain evidence="16">CBS 10117</strain>
    </source>
</reference>
<name>A0A1A6A9X7_9TREE</name>
<keyword evidence="9 12" id="KW-0472">Membrane</keyword>
<dbReference type="SFLD" id="SFLDG01168">
    <property type="entry name" value="Ferric_reductase_subgroup_(FRE"/>
    <property type="match status" value="1"/>
</dbReference>
<keyword evidence="7" id="KW-0560">Oxidoreductase</keyword>
<feature type="transmembrane region" description="Helical" evidence="12">
    <location>
        <begin position="171"/>
        <end position="190"/>
    </location>
</feature>
<dbReference type="Pfam" id="PF08022">
    <property type="entry name" value="FAD_binding_8"/>
    <property type="match status" value="1"/>
</dbReference>
<dbReference type="EMBL" id="CP144532">
    <property type="protein sequence ID" value="WWC60289.1"/>
    <property type="molecule type" value="Genomic_DNA"/>
</dbReference>
<dbReference type="VEuPathDB" id="FungiDB:I303_02875"/>
<dbReference type="GO" id="GO:0015677">
    <property type="term" value="P:copper ion import"/>
    <property type="evidence" value="ECO:0007669"/>
    <property type="project" value="TreeGrafter"/>
</dbReference>
<dbReference type="OrthoDB" id="4494341at2759"/>
<dbReference type="Pfam" id="PF01794">
    <property type="entry name" value="Ferric_reduct"/>
    <property type="match status" value="1"/>
</dbReference>